<keyword evidence="8" id="KW-1185">Reference proteome</keyword>
<feature type="domain" description="Terminase large subunit gp17-like C-terminal" evidence="6">
    <location>
        <begin position="363"/>
        <end position="515"/>
    </location>
</feature>
<dbReference type="Proteomes" id="UP000315280">
    <property type="component" value="Segment"/>
</dbReference>
<protein>
    <submittedName>
        <fullName evidence="7">Terminase</fullName>
    </submittedName>
</protein>
<dbReference type="NCBIfam" id="TIGR01630">
    <property type="entry name" value="psiM2_ORF9"/>
    <property type="match status" value="1"/>
</dbReference>
<dbReference type="InterPro" id="IPR035421">
    <property type="entry name" value="Terminase_6C"/>
</dbReference>
<dbReference type="Pfam" id="PF17289">
    <property type="entry name" value="Terminase_6C"/>
    <property type="match status" value="1"/>
</dbReference>
<evidence type="ECO:0000256" key="5">
    <source>
        <dbReference type="SAM" id="MobiDB-lite"/>
    </source>
</evidence>
<proteinExistence type="predicted"/>
<dbReference type="InterPro" id="IPR027417">
    <property type="entry name" value="P-loop_NTPase"/>
</dbReference>
<keyword evidence="1" id="KW-1188">Viral release from host cell</keyword>
<dbReference type="EMBL" id="MN062720">
    <property type="protein sequence ID" value="QDP45490.1"/>
    <property type="molecule type" value="Genomic_DNA"/>
</dbReference>
<keyword evidence="2" id="KW-0547">Nucleotide-binding</keyword>
<dbReference type="Pfam" id="PF03237">
    <property type="entry name" value="Terminase_6N"/>
    <property type="match status" value="1"/>
</dbReference>
<evidence type="ECO:0000256" key="4">
    <source>
        <dbReference type="ARBA" id="ARBA00023219"/>
    </source>
</evidence>
<evidence type="ECO:0000256" key="1">
    <source>
        <dbReference type="ARBA" id="ARBA00022612"/>
    </source>
</evidence>
<organism evidence="7 8">
    <name type="scientific">Microbacterium phage FuzzBuster</name>
    <dbReference type="NCBI Taxonomy" id="2590935"/>
    <lineage>
        <taxon>Viruses</taxon>
        <taxon>Duplodnaviria</taxon>
        <taxon>Heunggongvirae</taxon>
        <taxon>Uroviricota</taxon>
        <taxon>Caudoviricetes</taxon>
        <taxon>Hodgkinviridae</taxon>
        <taxon>Fuzzbustervirus</taxon>
        <taxon>Fuzzbustervirus fuzzbuster</taxon>
    </lineage>
</organism>
<name>A0A516KUX6_9CAUD</name>
<keyword evidence="3" id="KW-0067">ATP-binding</keyword>
<feature type="compositionally biased region" description="Low complexity" evidence="5">
    <location>
        <begin position="529"/>
        <end position="545"/>
    </location>
</feature>
<keyword evidence="4" id="KW-0231">Viral genome packaging</keyword>
<dbReference type="GO" id="GO:0005524">
    <property type="term" value="F:ATP binding"/>
    <property type="evidence" value="ECO:0007669"/>
    <property type="project" value="UniProtKB-KW"/>
</dbReference>
<gene>
    <name evidence="7" type="primary">6</name>
    <name evidence="7" type="ORF">SEA_FUZZBUSTER_6</name>
</gene>
<dbReference type="InterPro" id="IPR006517">
    <property type="entry name" value="Phage_terminase_lsu-like_C"/>
</dbReference>
<dbReference type="Gene3D" id="3.40.50.300">
    <property type="entry name" value="P-loop containing nucleotide triphosphate hydrolases"/>
    <property type="match status" value="1"/>
</dbReference>
<evidence type="ECO:0000313" key="7">
    <source>
        <dbReference type="EMBL" id="QDP45490.1"/>
    </source>
</evidence>
<evidence type="ECO:0000256" key="2">
    <source>
        <dbReference type="ARBA" id="ARBA00022741"/>
    </source>
</evidence>
<sequence length="559" mass="61416">MTDPDAELLAELMLVSDEELFDIVSTMPDADVSALLGWEAVGAKDAESMPSSPVAQATELESAYQVVPHVQYLSDRLTKAVTDVERGISRKLLVSMPPRHGKTEQISVYLPVWLLRRNHKAKIGIISHSPTLATVWGRRIRRLVERHGPKLGLSIAPDAGAVGEWETPEGGGVTSRSIGQALAGVGFNVLIIDDPTRDFAAAHSAPARQSVWDWWTANAMTRLEPPSLVIVVQTRWHEDDLTGRLLSHEHEGDPGEWEQIIIPAIAGPNDILGRREGEPLLSPLIPGETQEEALARFAEIKRNVGSYAWAALYQQSPAPSQGAIFNVGWWRYWTTDPGKVTDDGKVVLLTQEMLRLGRIITSWDATFKDTASSDYVVGQRWARIGANRFLLDQSRDRRSFTATVAEMTRFAEQGFGHEFAHEHLVEDKANGPAIIDTLRDKVSGLKPVNPRGSKEARARAITPEIESGNVYLPLPPEKGDKAHPLAWVNDFLDEARSFPTGEHDDQIDSATQALDELRTQGGAHISNPATAGRTTAGGTQRTSRASALTSRTIARRPNR</sequence>
<evidence type="ECO:0000313" key="8">
    <source>
        <dbReference type="Proteomes" id="UP000315280"/>
    </source>
</evidence>
<accession>A0A516KUX6</accession>
<evidence type="ECO:0000256" key="3">
    <source>
        <dbReference type="ARBA" id="ARBA00022840"/>
    </source>
</evidence>
<reference evidence="7 8" key="1">
    <citation type="submission" date="2019-06" db="EMBL/GenBank/DDBJ databases">
        <authorList>
            <person name="Austin C.R."/>
            <person name="Baumgardner C.A."/>
            <person name="Baysinger H.J."/>
            <person name="David A.M."/>
            <person name="Folse N.B."/>
            <person name="Gammon C.A."/>
            <person name="Garcia V.M."/>
            <person name="Gobble C.S."/>
            <person name="Herold B.N."/>
            <person name="Huamancondor M.S."/>
            <person name="Matheson G.R."/>
            <person name="Mondragon I."/>
            <person name="Nemes S.A."/>
            <person name="Neri L.M."/>
            <person name="Renaud V.D."/>
            <person name="Rigsbee E.A."/>
            <person name="Rockette B.M."/>
            <person name="Santiago M.R."/>
            <person name="Savage M.D."/>
            <person name="Simpson J.M."/>
            <person name="Slentz J.N."/>
            <person name="Spencer B.G."/>
            <person name="White D.J."/>
            <person name="Yarboro C.B."/>
            <person name="Anderson E.L."/>
            <person name="Wallen J.R."/>
            <person name="Gainey M.D."/>
            <person name="Garlena R.A."/>
            <person name="Russell D.A."/>
            <person name="Pope W.H."/>
            <person name="Jacobs-Sera D."/>
            <person name="Hatfull G.F."/>
        </authorList>
    </citation>
    <scope>NUCLEOTIDE SEQUENCE [LARGE SCALE GENOMIC DNA]</scope>
</reference>
<evidence type="ECO:0000259" key="6">
    <source>
        <dbReference type="Pfam" id="PF17289"/>
    </source>
</evidence>
<feature type="region of interest" description="Disordered" evidence="5">
    <location>
        <begin position="520"/>
        <end position="559"/>
    </location>
</feature>